<evidence type="ECO:0000313" key="2">
    <source>
        <dbReference type="EMBL" id="EAX87941.1"/>
    </source>
</evidence>
<dbReference type="AlphaFoldDB" id="A2G4H5"/>
<dbReference type="Proteomes" id="UP000001542">
    <property type="component" value="Unassembled WGS sequence"/>
</dbReference>
<reference evidence="2" key="2">
    <citation type="journal article" date="2007" name="Science">
        <title>Draft genome sequence of the sexually transmitted pathogen Trichomonas vaginalis.</title>
        <authorList>
            <person name="Carlton J.M."/>
            <person name="Hirt R.P."/>
            <person name="Silva J.C."/>
            <person name="Delcher A.L."/>
            <person name="Schatz M."/>
            <person name="Zhao Q."/>
            <person name="Wortman J.R."/>
            <person name="Bidwell S.L."/>
            <person name="Alsmark U.C.M."/>
            <person name="Besteiro S."/>
            <person name="Sicheritz-Ponten T."/>
            <person name="Noel C.J."/>
            <person name="Dacks J.B."/>
            <person name="Foster P.G."/>
            <person name="Simillion C."/>
            <person name="Van de Peer Y."/>
            <person name="Miranda-Saavedra D."/>
            <person name="Barton G.J."/>
            <person name="Westrop G.D."/>
            <person name="Mueller S."/>
            <person name="Dessi D."/>
            <person name="Fiori P.L."/>
            <person name="Ren Q."/>
            <person name="Paulsen I."/>
            <person name="Zhang H."/>
            <person name="Bastida-Corcuera F.D."/>
            <person name="Simoes-Barbosa A."/>
            <person name="Brown M.T."/>
            <person name="Hayes R.D."/>
            <person name="Mukherjee M."/>
            <person name="Okumura C.Y."/>
            <person name="Schneider R."/>
            <person name="Smith A.J."/>
            <person name="Vanacova S."/>
            <person name="Villalvazo M."/>
            <person name="Haas B.J."/>
            <person name="Pertea M."/>
            <person name="Feldblyum T.V."/>
            <person name="Utterback T.R."/>
            <person name="Shu C.L."/>
            <person name="Osoegawa K."/>
            <person name="de Jong P.J."/>
            <person name="Hrdy I."/>
            <person name="Horvathova L."/>
            <person name="Zubacova Z."/>
            <person name="Dolezal P."/>
            <person name="Malik S.B."/>
            <person name="Logsdon J.M. Jr."/>
            <person name="Henze K."/>
            <person name="Gupta A."/>
            <person name="Wang C.C."/>
            <person name="Dunne R.L."/>
            <person name="Upcroft J.A."/>
            <person name="Upcroft P."/>
            <person name="White O."/>
            <person name="Salzberg S.L."/>
            <person name="Tang P."/>
            <person name="Chiu C.-H."/>
            <person name="Lee Y.-S."/>
            <person name="Embley T.M."/>
            <person name="Coombs G.H."/>
            <person name="Mottram J.C."/>
            <person name="Tachezy J."/>
            <person name="Fraser-Liggett C.M."/>
            <person name="Johnson P.J."/>
        </authorList>
    </citation>
    <scope>NUCLEOTIDE SEQUENCE [LARGE SCALE GENOMIC DNA]</scope>
    <source>
        <strain evidence="2">G3</strain>
    </source>
</reference>
<dbReference type="GO" id="GO:0046488">
    <property type="term" value="P:phosphatidylinositol metabolic process"/>
    <property type="evidence" value="ECO:0000318"/>
    <property type="project" value="GO_Central"/>
</dbReference>
<reference evidence="2" key="1">
    <citation type="submission" date="2006-10" db="EMBL/GenBank/DDBJ databases">
        <authorList>
            <person name="Amadeo P."/>
            <person name="Zhao Q."/>
            <person name="Wortman J."/>
            <person name="Fraser-Liggett C."/>
            <person name="Carlton J."/>
        </authorList>
    </citation>
    <scope>NUCLEOTIDE SEQUENCE</scope>
    <source>
        <strain evidence="2">G3</strain>
    </source>
</reference>
<dbReference type="VEuPathDB" id="TrichDB:TVAGG3_0571420"/>
<protein>
    <submittedName>
        <fullName evidence="2">SacI homology domain containing protein</fullName>
    </submittedName>
</protein>
<evidence type="ECO:0000259" key="1">
    <source>
        <dbReference type="PROSITE" id="PS50275"/>
    </source>
</evidence>
<dbReference type="PANTHER" id="PTHR46817">
    <property type="entry name" value="PHOSPHOINOSITIDE PHOSPHATASE SAC9-RELATED"/>
    <property type="match status" value="1"/>
</dbReference>
<feature type="domain" description="SAC" evidence="1">
    <location>
        <begin position="62"/>
        <end position="446"/>
    </location>
</feature>
<dbReference type="OrthoDB" id="405996at2759"/>
<dbReference type="GO" id="GO:0016791">
    <property type="term" value="F:phosphatase activity"/>
    <property type="evidence" value="ECO:0007669"/>
    <property type="project" value="InterPro"/>
</dbReference>
<proteinExistence type="predicted"/>
<dbReference type="STRING" id="5722.A2G4H5"/>
<dbReference type="EMBL" id="DS114374">
    <property type="protein sequence ID" value="EAX87941.1"/>
    <property type="molecule type" value="Genomic_DNA"/>
</dbReference>
<organism evidence="2 3">
    <name type="scientific">Trichomonas vaginalis (strain ATCC PRA-98 / G3)</name>
    <dbReference type="NCBI Taxonomy" id="412133"/>
    <lineage>
        <taxon>Eukaryota</taxon>
        <taxon>Metamonada</taxon>
        <taxon>Parabasalia</taxon>
        <taxon>Trichomonadida</taxon>
        <taxon>Trichomonadidae</taxon>
        <taxon>Trichomonas</taxon>
    </lineage>
</organism>
<dbReference type="KEGG" id="tva:4745593"/>
<name>A2G4H5_TRIV3</name>
<dbReference type="eggNOG" id="KOG1888">
    <property type="taxonomic scope" value="Eukaryota"/>
</dbReference>
<dbReference type="InParanoid" id="A2G4H5"/>
<accession>A2G4H5</accession>
<sequence>MENHSIFHNINAAEGYIDVVYKAKVIAQGIGLTGMVRIGSRLYINIITDAVPVAYFANKHTIYKVTKTQPLWFPLTYYAKLTDDDLRRSQRIEDFPITDFHMFCDTLDLTMTCGHNVSKPDFIWNKWLAKPFSDLGVSDACVYLYQGTAVSEILNFDNTLNRYTLITLRSSEHPGTRYTARGINQLGYAANEVQCELIIENSEGKLFSHVFRRGTVPVEWQTLVGSALPTASLKVQDNSDTYSPDYFKRIRKEFASQDFKGFVCVNLLHTDPKHSERALCDAYIRAIEGVKKIEGLADTEYIEFDWHAKKKELDTPKTVEEYWGLILAKIHEPTFTCMEVEDLQPLQTTSEEKTLQFTNDSELSKMEMHTTAFQQHVIRVNCMDSLDRTNVGCFFYLWLVIFKFLYKEIPNQLSYSKILGQDLHLRHFLANAFVDIGNVVSTMYTNTDACMTNIFREIGNIEVKAQSDGAIAMSRRFQNFLKDKFRVKIIKLFVGFDYERVLHGLDYGSELICASGYPGCFLTPYPGKLEQLNILDNLIDYKPSFLKLQRLGDQTQIRLLLSRPVFLDSIVMKSTAEFPPCFVSFEGGLTHGSMVTLSSRFAFPVVPQQGSFVYRLTPEFMNGKQTLVRILIINIWTMPQPENSQEKPPNRKLTLSNIFVFGSTKQKRCEQKWFPQTYTNLDFLDLMKPKNWPKITDTSSLDETILSHTEATFENAILLEYARLHHKHSKLGLMAQLAYFGQNPSDYLLTNFKPKPIGFDVSKHNCNNQGKEQWKCGWCGMTFCENCSKMHTEKKSIFFDADTNICNKCHEIYKKRKEKLKNLQCFYHYYTRLHYPIQDEWETWFKPRLNTTNRFLEFPRVSFIDAGDMNGFHDGPECNLIFINDQNFEIKGQHSFQLTLGAIHVIDSIDIDASDDANIVFQVVGNEDNIQTDIECKFEPGVKSKKVSMCTCLMIVYIHSGSLRKISLHTSQYIKKIFSASPDPNSNNYLALPDPVSKRNNLNYAENSIFIKFSRPQTVNGILCEKFNAIGSLIVYFNGDVESSGEIEYFNLPSGVSDYAVYMVKEKKNVTSIKVFAVDTRTEFNNGKISFF</sequence>
<dbReference type="PROSITE" id="PS50275">
    <property type="entry name" value="SAC"/>
    <property type="match status" value="1"/>
</dbReference>
<dbReference type="SMR" id="A2G4H5"/>
<dbReference type="InterPro" id="IPR002013">
    <property type="entry name" value="SAC_dom"/>
</dbReference>
<keyword evidence="3" id="KW-1185">Reference proteome</keyword>
<dbReference type="CDD" id="cd00065">
    <property type="entry name" value="FYVE_like_SF"/>
    <property type="match status" value="1"/>
</dbReference>
<dbReference type="VEuPathDB" id="TrichDB:TVAG_349030"/>
<gene>
    <name evidence="2" type="ORF">TVAG_349030</name>
</gene>
<evidence type="ECO:0000313" key="3">
    <source>
        <dbReference type="Proteomes" id="UP000001542"/>
    </source>
</evidence>
<dbReference type="Pfam" id="PF02383">
    <property type="entry name" value="Syja_N"/>
    <property type="match status" value="1"/>
</dbReference>
<dbReference type="RefSeq" id="XP_001300871.1">
    <property type="nucleotide sequence ID" value="XM_001300870.1"/>
</dbReference>
<dbReference type="PANTHER" id="PTHR46817:SF1">
    <property type="entry name" value="SAC DOMAIN-CONTAINING PROTEIN"/>
    <property type="match status" value="1"/>
</dbReference>